<name>A0A4S8HIF5_9BACT</name>
<feature type="domain" description="HTH LytTR-type" evidence="3">
    <location>
        <begin position="131"/>
        <end position="229"/>
    </location>
</feature>
<evidence type="ECO:0000259" key="3">
    <source>
        <dbReference type="PROSITE" id="PS50930"/>
    </source>
</evidence>
<keyword evidence="1" id="KW-0597">Phosphoprotein</keyword>
<dbReference type="InterPro" id="IPR007492">
    <property type="entry name" value="LytTR_DNA-bd_dom"/>
</dbReference>
<gene>
    <name evidence="4" type="ORF">FAM09_22635</name>
</gene>
<dbReference type="GO" id="GO:0003677">
    <property type="term" value="F:DNA binding"/>
    <property type="evidence" value="ECO:0007669"/>
    <property type="project" value="InterPro"/>
</dbReference>
<feature type="modified residue" description="4-aspartylphosphate" evidence="1">
    <location>
        <position position="53"/>
    </location>
</feature>
<reference evidence="4 5" key="1">
    <citation type="submission" date="2019-04" db="EMBL/GenBank/DDBJ databases">
        <title>Niastella caeni sp. nov., isolated from activated sludge.</title>
        <authorList>
            <person name="Sheng M."/>
        </authorList>
    </citation>
    <scope>NUCLEOTIDE SEQUENCE [LARGE SCALE GENOMIC DNA]</scope>
    <source>
        <strain evidence="4 5">HX-2-15</strain>
    </source>
</reference>
<feature type="domain" description="Response regulatory" evidence="2">
    <location>
        <begin position="2"/>
        <end position="113"/>
    </location>
</feature>
<comment type="caution">
    <text evidence="4">The sequence shown here is derived from an EMBL/GenBank/DDBJ whole genome shotgun (WGS) entry which is preliminary data.</text>
</comment>
<dbReference type="InterPro" id="IPR011006">
    <property type="entry name" value="CheY-like_superfamily"/>
</dbReference>
<dbReference type="GO" id="GO:0000156">
    <property type="term" value="F:phosphorelay response regulator activity"/>
    <property type="evidence" value="ECO:0007669"/>
    <property type="project" value="InterPro"/>
</dbReference>
<proteinExistence type="predicted"/>
<dbReference type="SMART" id="SM00850">
    <property type="entry name" value="LytTR"/>
    <property type="match status" value="1"/>
</dbReference>
<dbReference type="SUPFAM" id="SSF52172">
    <property type="entry name" value="CheY-like"/>
    <property type="match status" value="1"/>
</dbReference>
<organism evidence="4 5">
    <name type="scientific">Niastella caeni</name>
    <dbReference type="NCBI Taxonomy" id="2569763"/>
    <lineage>
        <taxon>Bacteria</taxon>
        <taxon>Pseudomonadati</taxon>
        <taxon>Bacteroidota</taxon>
        <taxon>Chitinophagia</taxon>
        <taxon>Chitinophagales</taxon>
        <taxon>Chitinophagaceae</taxon>
        <taxon>Niastella</taxon>
    </lineage>
</organism>
<evidence type="ECO:0000259" key="2">
    <source>
        <dbReference type="PROSITE" id="PS50110"/>
    </source>
</evidence>
<dbReference type="InterPro" id="IPR001789">
    <property type="entry name" value="Sig_transdc_resp-reg_receiver"/>
</dbReference>
<keyword evidence="5" id="KW-1185">Reference proteome</keyword>
<dbReference type="OrthoDB" id="1646880at2"/>
<dbReference type="InterPro" id="IPR046947">
    <property type="entry name" value="LytR-like"/>
</dbReference>
<dbReference type="PROSITE" id="PS50110">
    <property type="entry name" value="RESPONSE_REGULATORY"/>
    <property type="match status" value="1"/>
</dbReference>
<evidence type="ECO:0000313" key="5">
    <source>
        <dbReference type="Proteomes" id="UP000306918"/>
    </source>
</evidence>
<evidence type="ECO:0000313" key="4">
    <source>
        <dbReference type="EMBL" id="THU34998.1"/>
    </source>
</evidence>
<dbReference type="EMBL" id="STFF01000007">
    <property type="protein sequence ID" value="THU34998.1"/>
    <property type="molecule type" value="Genomic_DNA"/>
</dbReference>
<dbReference type="SMART" id="SM00448">
    <property type="entry name" value="REC"/>
    <property type="match status" value="1"/>
</dbReference>
<dbReference type="PANTHER" id="PTHR37299">
    <property type="entry name" value="TRANSCRIPTIONAL REGULATOR-RELATED"/>
    <property type="match status" value="1"/>
</dbReference>
<dbReference type="PROSITE" id="PS50930">
    <property type="entry name" value="HTH_LYTTR"/>
    <property type="match status" value="1"/>
</dbReference>
<dbReference type="Pfam" id="PF04397">
    <property type="entry name" value="LytTR"/>
    <property type="match status" value="1"/>
</dbReference>
<evidence type="ECO:0000256" key="1">
    <source>
        <dbReference type="PROSITE-ProRule" id="PRU00169"/>
    </source>
</evidence>
<dbReference type="Pfam" id="PF00072">
    <property type="entry name" value="Response_reg"/>
    <property type="match status" value="1"/>
</dbReference>
<sequence length="230" mass="26248">MTCLIVDDNDLSRLTLRQLALQTGRLQVTGECKDAMEAHRNITANPPNLVLLDIEMPGMTGIDLLKILPKQTLAILTTSQKQYAVEAFDLNVVDYLIKPVSLPRLMQAVEKVRDILLRNDTEVTSAADDYLFIRDNNMLKKLRLEEILWIEAMGDYVKIRTETQWHIVHSTLKAIEEKINSGRLMRVHRSYIISLDKIDSIEDGVVNILNTPIPVAESYRSKLIQKIKLL</sequence>
<protein>
    <submittedName>
        <fullName evidence="4">Response regulator transcription factor</fullName>
    </submittedName>
</protein>
<dbReference type="PANTHER" id="PTHR37299:SF1">
    <property type="entry name" value="STAGE 0 SPORULATION PROTEIN A HOMOLOG"/>
    <property type="match status" value="1"/>
</dbReference>
<accession>A0A4S8HIF5</accession>
<dbReference type="Gene3D" id="2.40.50.1020">
    <property type="entry name" value="LytTr DNA-binding domain"/>
    <property type="match status" value="1"/>
</dbReference>
<dbReference type="AlphaFoldDB" id="A0A4S8HIF5"/>
<dbReference type="Proteomes" id="UP000306918">
    <property type="component" value="Unassembled WGS sequence"/>
</dbReference>
<dbReference type="Gene3D" id="3.40.50.2300">
    <property type="match status" value="1"/>
</dbReference>